<name>A0A0E9Y1S1_ANGAN</name>
<sequence>MGCINGCWNQYNRTDVYSCPQCRQTFRPMPVLKKYHAG</sequence>
<evidence type="ECO:0000313" key="1">
    <source>
        <dbReference type="EMBL" id="JAI08086.1"/>
    </source>
</evidence>
<reference evidence="1" key="2">
    <citation type="journal article" date="2015" name="Fish Shellfish Immunol.">
        <title>Early steps in the European eel (Anguilla anguilla)-Vibrio vulnificus interaction in the gills: Role of the RtxA13 toxin.</title>
        <authorList>
            <person name="Callol A."/>
            <person name="Pajuelo D."/>
            <person name="Ebbesson L."/>
            <person name="Teles M."/>
            <person name="MacKenzie S."/>
            <person name="Amaro C."/>
        </authorList>
    </citation>
    <scope>NUCLEOTIDE SEQUENCE</scope>
</reference>
<protein>
    <recommendedName>
        <fullName evidence="2">C2H2-type domain-containing protein</fullName>
    </recommendedName>
</protein>
<reference evidence="1" key="1">
    <citation type="submission" date="2014-11" db="EMBL/GenBank/DDBJ databases">
        <authorList>
            <person name="Amaro Gonzalez C."/>
        </authorList>
    </citation>
    <scope>NUCLEOTIDE SEQUENCE</scope>
</reference>
<organism evidence="1">
    <name type="scientific">Anguilla anguilla</name>
    <name type="common">European freshwater eel</name>
    <name type="synonym">Muraena anguilla</name>
    <dbReference type="NCBI Taxonomy" id="7936"/>
    <lineage>
        <taxon>Eukaryota</taxon>
        <taxon>Metazoa</taxon>
        <taxon>Chordata</taxon>
        <taxon>Craniata</taxon>
        <taxon>Vertebrata</taxon>
        <taxon>Euteleostomi</taxon>
        <taxon>Actinopterygii</taxon>
        <taxon>Neopterygii</taxon>
        <taxon>Teleostei</taxon>
        <taxon>Anguilliformes</taxon>
        <taxon>Anguillidae</taxon>
        <taxon>Anguilla</taxon>
    </lineage>
</organism>
<proteinExistence type="predicted"/>
<dbReference type="AlphaFoldDB" id="A0A0E9Y1S1"/>
<dbReference type="SUPFAM" id="SSF57850">
    <property type="entry name" value="RING/U-box"/>
    <property type="match status" value="1"/>
</dbReference>
<accession>A0A0E9Y1S1</accession>
<dbReference type="EMBL" id="GBXM01000492">
    <property type="protein sequence ID" value="JAI08086.1"/>
    <property type="molecule type" value="Transcribed_RNA"/>
</dbReference>
<evidence type="ECO:0008006" key="2">
    <source>
        <dbReference type="Google" id="ProtNLM"/>
    </source>
</evidence>